<feature type="transmembrane region" description="Helical" evidence="1">
    <location>
        <begin position="185"/>
        <end position="204"/>
    </location>
</feature>
<dbReference type="Pfam" id="PF06028">
    <property type="entry name" value="DUF915"/>
    <property type="match status" value="1"/>
</dbReference>
<dbReference type="InterPro" id="IPR029058">
    <property type="entry name" value="AB_hydrolase_fold"/>
</dbReference>
<feature type="transmembrane region" description="Helical" evidence="1">
    <location>
        <begin position="159"/>
        <end position="179"/>
    </location>
</feature>
<dbReference type="Proteomes" id="UP000199268">
    <property type="component" value="Unassembled WGS sequence"/>
</dbReference>
<dbReference type="RefSeq" id="WP_092461278.1">
    <property type="nucleotide sequence ID" value="NZ_BJEE01000002.1"/>
</dbReference>
<keyword evidence="1" id="KW-1133">Transmembrane helix</keyword>
<feature type="transmembrane region" description="Helical" evidence="1">
    <location>
        <begin position="48"/>
        <end position="64"/>
    </location>
</feature>
<protein>
    <submittedName>
        <fullName evidence="3">Uncharacterized protein with an alpha/beta hydrolase fold</fullName>
    </submittedName>
</protein>
<dbReference type="SUPFAM" id="SSF53474">
    <property type="entry name" value="alpha/beta-Hydrolases"/>
    <property type="match status" value="1"/>
</dbReference>
<feature type="transmembrane region" description="Helical" evidence="1">
    <location>
        <begin position="131"/>
        <end position="152"/>
    </location>
</feature>
<feature type="transmembrane region" description="Helical" evidence="1">
    <location>
        <begin position="216"/>
        <end position="234"/>
    </location>
</feature>
<dbReference type="InterPro" id="IPR002656">
    <property type="entry name" value="Acyl_transf_3_dom"/>
</dbReference>
<feature type="domain" description="Acyltransferase 3" evidence="2">
    <location>
        <begin position="14"/>
        <end position="324"/>
    </location>
</feature>
<feature type="transmembrane region" description="Helical" evidence="1">
    <location>
        <begin position="312"/>
        <end position="333"/>
    </location>
</feature>
<keyword evidence="1" id="KW-0812">Transmembrane</keyword>
<feature type="transmembrane region" description="Helical" evidence="1">
    <location>
        <begin position="254"/>
        <end position="273"/>
    </location>
</feature>
<dbReference type="InterPro" id="IPR052734">
    <property type="entry name" value="Nod_factor_acetyltransferase"/>
</dbReference>
<dbReference type="Pfam" id="PF01757">
    <property type="entry name" value="Acyl_transf_3"/>
    <property type="match status" value="1"/>
</dbReference>
<dbReference type="OrthoDB" id="503948at2"/>
<dbReference type="EMBL" id="FMAO01000001">
    <property type="protein sequence ID" value="SCB75863.1"/>
    <property type="molecule type" value="Genomic_DNA"/>
</dbReference>
<dbReference type="STRING" id="1505725.GA0061074_101240"/>
<keyword evidence="3" id="KW-0378">Hydrolase</keyword>
<dbReference type="PANTHER" id="PTHR37312:SF1">
    <property type="entry name" value="MEMBRANE-BOUND ACYLTRANSFERASE YKRP-RELATED"/>
    <property type="match status" value="1"/>
</dbReference>
<dbReference type="GO" id="GO:0016787">
    <property type="term" value="F:hydrolase activity"/>
    <property type="evidence" value="ECO:0007669"/>
    <property type="project" value="UniProtKB-KW"/>
</dbReference>
<sequence length="648" mass="74701">MTSEAKQKSNNRVLWVDYAKCFGIIAVVTGHAINDVSGKGLDIAYNAIYWWHMPLFFMIGGFFLKKINFNVTGWRYLLGHKIKPLLIAYLLNGSILIILSHFFRQQSWDYTLAYFGRLIYGGSTLNNYLSVFWYLTTYMLAIFMTTILLSITKSIWWQFLIAIGLFMLGVALQDITFFGNTDFPWNAQISLLATFWMLLGHYIFKVFPKIKWSYKVTYAIVATIFFIVLIYLYAQDKLDFVLWLKSSNIQNGLQALLIPPILGLIVFIICEAIEHIGNIIPLTFVGKHTDTIMFYHRAAFDITTLSAFTDNWYFRIIIGLTVPILLAVILQKIKGTTYYQKWQQHISDHHQQYIKIGVPVLASLMLISLTGIVYLYHQTNQIVKNYRMSSTPTIFMHGWASSLRAEQALIKTPAEQQIVTEEMIIHIDRHNQLKVQGHLTGQDNNPIILVQFDNNRVGEVRYAQGLYRIVKYLQNKYNITEFNAVGHSMGAYAWAYYSMHWGANPRLPQINKMALLAGPYNGILNKGHRNQPTTGKLAKLWTDKPHGNQLQEDGRPKVIHDEYQALLRYRNDFPRDTRVLNIYGNLKDGTQSDGLVTVQSVKSLRYLVANNAKSYQEFVVNGDIGQHSRLHTDNPVVSNKLTNYLWRR</sequence>
<dbReference type="GO" id="GO:0016747">
    <property type="term" value="F:acyltransferase activity, transferring groups other than amino-acyl groups"/>
    <property type="evidence" value="ECO:0007669"/>
    <property type="project" value="InterPro"/>
</dbReference>
<feature type="transmembrane region" description="Helical" evidence="1">
    <location>
        <begin position="353"/>
        <end position="376"/>
    </location>
</feature>
<feature type="transmembrane region" description="Helical" evidence="1">
    <location>
        <begin position="85"/>
        <end position="103"/>
    </location>
</feature>
<organism evidence="3 4">
    <name type="scientific">Weissella bombi</name>
    <dbReference type="NCBI Taxonomy" id="1505725"/>
    <lineage>
        <taxon>Bacteria</taxon>
        <taxon>Bacillati</taxon>
        <taxon>Bacillota</taxon>
        <taxon>Bacilli</taxon>
        <taxon>Lactobacillales</taxon>
        <taxon>Lactobacillaceae</taxon>
        <taxon>Weissella</taxon>
    </lineage>
</organism>
<feature type="transmembrane region" description="Helical" evidence="1">
    <location>
        <begin position="12"/>
        <end position="33"/>
    </location>
</feature>
<reference evidence="4" key="1">
    <citation type="submission" date="2016-08" db="EMBL/GenBank/DDBJ databases">
        <authorList>
            <person name="Varghese N."/>
            <person name="Submissions Spin"/>
        </authorList>
    </citation>
    <scope>NUCLEOTIDE SEQUENCE [LARGE SCALE GENOMIC DNA]</scope>
    <source>
        <strain evidence="4">R-53094</strain>
    </source>
</reference>
<keyword evidence="1" id="KW-0472">Membrane</keyword>
<proteinExistence type="predicted"/>
<evidence type="ECO:0000313" key="4">
    <source>
        <dbReference type="Proteomes" id="UP000199268"/>
    </source>
</evidence>
<dbReference type="PANTHER" id="PTHR37312">
    <property type="entry name" value="MEMBRANE-BOUND ACYLTRANSFERASE YKRP-RELATED"/>
    <property type="match status" value="1"/>
</dbReference>
<evidence type="ECO:0000259" key="2">
    <source>
        <dbReference type="Pfam" id="PF01757"/>
    </source>
</evidence>
<evidence type="ECO:0000313" key="3">
    <source>
        <dbReference type="EMBL" id="SCB75863.1"/>
    </source>
</evidence>
<dbReference type="AlphaFoldDB" id="A0A1C3Z0P7"/>
<evidence type="ECO:0000256" key="1">
    <source>
        <dbReference type="SAM" id="Phobius"/>
    </source>
</evidence>
<dbReference type="InterPro" id="IPR010315">
    <property type="entry name" value="DUF915_hydro-like"/>
</dbReference>
<gene>
    <name evidence="3" type="ORF">GA0061074_101240</name>
</gene>
<dbReference type="Gene3D" id="3.40.50.1820">
    <property type="entry name" value="alpha/beta hydrolase"/>
    <property type="match status" value="1"/>
</dbReference>
<keyword evidence="4" id="KW-1185">Reference proteome</keyword>
<accession>A0A1C3Z0P7</accession>
<name>A0A1C3Z0P7_9LACO</name>